<accession>A0A2A8BSX1</accession>
<dbReference type="RefSeq" id="WP_098102087.1">
    <property type="nucleotide sequence ID" value="NZ_NUDL01000020.1"/>
</dbReference>
<evidence type="ECO:0000313" key="2">
    <source>
        <dbReference type="Proteomes" id="UP000220621"/>
    </source>
</evidence>
<dbReference type="AlphaFoldDB" id="A0A2A8BSX1"/>
<protein>
    <submittedName>
        <fullName evidence="1">Uncharacterized protein</fullName>
    </submittedName>
</protein>
<dbReference type="EMBL" id="NUDL01000020">
    <property type="protein sequence ID" value="PEM57631.1"/>
    <property type="molecule type" value="Genomic_DNA"/>
</dbReference>
<sequence>MPEFNNALNMVEMYEDLGMNKEDIYRELLSKGHTKDIVDKCFNEERPKKEDDVFGEDVEYQCVG</sequence>
<name>A0A2A8BSX1_9BACI</name>
<proteinExistence type="predicted"/>
<evidence type="ECO:0000313" key="1">
    <source>
        <dbReference type="EMBL" id="PEM57631.1"/>
    </source>
</evidence>
<comment type="caution">
    <text evidence="1">The sequence shown here is derived from an EMBL/GenBank/DDBJ whole genome shotgun (WGS) entry which is preliminary data.</text>
</comment>
<organism evidence="1 2">
    <name type="scientific">Bacillus wiedmannii</name>
    <dbReference type="NCBI Taxonomy" id="1890302"/>
    <lineage>
        <taxon>Bacteria</taxon>
        <taxon>Bacillati</taxon>
        <taxon>Bacillota</taxon>
        <taxon>Bacilli</taxon>
        <taxon>Bacillales</taxon>
        <taxon>Bacillaceae</taxon>
        <taxon>Bacillus</taxon>
        <taxon>Bacillus cereus group</taxon>
    </lineage>
</organism>
<gene>
    <name evidence="1" type="ORF">CN611_07415</name>
</gene>
<reference evidence="1 2" key="1">
    <citation type="submission" date="2017-09" db="EMBL/GenBank/DDBJ databases">
        <title>Large-scale bioinformatics analysis of Bacillus genomes uncovers conserved roles of natural products in bacterial physiology.</title>
        <authorList>
            <consortium name="Agbiome Team Llc"/>
            <person name="Bleich R.M."/>
            <person name="Grubbs K.J."/>
            <person name="Santa Maria K.C."/>
            <person name="Allen S.E."/>
            <person name="Farag S."/>
            <person name="Shank E.A."/>
            <person name="Bowers A."/>
        </authorList>
    </citation>
    <scope>NUCLEOTIDE SEQUENCE [LARGE SCALE GENOMIC DNA]</scope>
    <source>
        <strain evidence="1 2">AFS010764</strain>
    </source>
</reference>
<dbReference type="Proteomes" id="UP000220621">
    <property type="component" value="Unassembled WGS sequence"/>
</dbReference>